<comment type="caution">
    <text evidence="2">The sequence shown here is derived from an EMBL/GenBank/DDBJ whole genome shotgun (WGS) entry which is preliminary data.</text>
</comment>
<proteinExistence type="predicted"/>
<evidence type="ECO:0000313" key="2">
    <source>
        <dbReference type="EMBL" id="CAG8844529.1"/>
    </source>
</evidence>
<gene>
    <name evidence="2" type="ORF">GMARGA_LOCUS37149</name>
</gene>
<feature type="domain" description="HAT C-terminal dimerisation" evidence="1">
    <location>
        <begin position="75"/>
        <end position="125"/>
    </location>
</feature>
<keyword evidence="3" id="KW-1185">Reference proteome</keyword>
<dbReference type="EMBL" id="CAJVQB010076303">
    <property type="protein sequence ID" value="CAG8844529.1"/>
    <property type="molecule type" value="Genomic_DNA"/>
</dbReference>
<evidence type="ECO:0000259" key="1">
    <source>
        <dbReference type="Pfam" id="PF05699"/>
    </source>
</evidence>
<feature type="non-terminal residue" evidence="2">
    <location>
        <position position="196"/>
    </location>
</feature>
<accession>A0ABN7WZL5</accession>
<dbReference type="SUPFAM" id="SSF53098">
    <property type="entry name" value="Ribonuclease H-like"/>
    <property type="match status" value="1"/>
</dbReference>
<dbReference type="Pfam" id="PF05699">
    <property type="entry name" value="Dimer_Tnp_hAT"/>
    <property type="match status" value="1"/>
</dbReference>
<evidence type="ECO:0000313" key="3">
    <source>
        <dbReference type="Proteomes" id="UP000789901"/>
    </source>
</evidence>
<reference evidence="2 3" key="1">
    <citation type="submission" date="2021-06" db="EMBL/GenBank/DDBJ databases">
        <authorList>
            <person name="Kallberg Y."/>
            <person name="Tangrot J."/>
            <person name="Rosling A."/>
        </authorList>
    </citation>
    <scope>NUCLEOTIDE SEQUENCE [LARGE SCALE GENOMIC DNA]</scope>
    <source>
        <strain evidence="2 3">120-4 pot B 10/14</strain>
    </source>
</reference>
<dbReference type="InterPro" id="IPR008906">
    <property type="entry name" value="HATC_C_dom"/>
</dbReference>
<organism evidence="2 3">
    <name type="scientific">Gigaspora margarita</name>
    <dbReference type="NCBI Taxonomy" id="4874"/>
    <lineage>
        <taxon>Eukaryota</taxon>
        <taxon>Fungi</taxon>
        <taxon>Fungi incertae sedis</taxon>
        <taxon>Mucoromycota</taxon>
        <taxon>Glomeromycotina</taxon>
        <taxon>Glomeromycetes</taxon>
        <taxon>Diversisporales</taxon>
        <taxon>Gigasporaceae</taxon>
        <taxon>Gigaspora</taxon>
    </lineage>
</organism>
<sequence>MVAYILDPRFLEESRTCNIEPIGYNTFTTFTNQKFGQEKSVELFIEIVKFRNKSSPYDDYIIWESAVTLNPDSSLKQLAIKVLKIPTLSAAAEQNFSTFGFIHSKLRNHLHNKRVKKLVYIYENLRMHIEKPVNSNNSVRINNNKTNQEINYEIYEEDREVEDIIYKEGICGGIEETKQIYSSDIENNPTMKLEYG</sequence>
<name>A0ABN7WZL5_GIGMA</name>
<dbReference type="Proteomes" id="UP000789901">
    <property type="component" value="Unassembled WGS sequence"/>
</dbReference>
<dbReference type="InterPro" id="IPR012337">
    <property type="entry name" value="RNaseH-like_sf"/>
</dbReference>
<protein>
    <submittedName>
        <fullName evidence="2">12032_t:CDS:1</fullName>
    </submittedName>
</protein>